<feature type="compositionally biased region" description="Basic and acidic residues" evidence="1">
    <location>
        <begin position="929"/>
        <end position="938"/>
    </location>
</feature>
<evidence type="ECO:0000259" key="2">
    <source>
        <dbReference type="Pfam" id="PF10650"/>
    </source>
</evidence>
<feature type="compositionally biased region" description="Polar residues" evidence="1">
    <location>
        <begin position="701"/>
        <end position="710"/>
    </location>
</feature>
<feature type="compositionally biased region" description="Polar residues" evidence="1">
    <location>
        <begin position="166"/>
        <end position="175"/>
    </location>
</feature>
<dbReference type="EMBL" id="LNRQ01000008">
    <property type="protein sequence ID" value="KZM84913.1"/>
    <property type="molecule type" value="Genomic_DNA"/>
</dbReference>
<accession>A0A175YN70</accession>
<dbReference type="STRING" id="79200.A0A175YN70"/>
<evidence type="ECO:0000256" key="1">
    <source>
        <dbReference type="SAM" id="MobiDB-lite"/>
    </source>
</evidence>
<feature type="region of interest" description="Disordered" evidence="1">
    <location>
        <begin position="673"/>
        <end position="714"/>
    </location>
</feature>
<dbReference type="PANTHER" id="PTHR21563">
    <property type="entry name" value="ZINC FINGER C3H1 DOMAIN-CONTAINING PROTEIN"/>
    <property type="match status" value="1"/>
</dbReference>
<feature type="compositionally biased region" description="Low complexity" evidence="1">
    <location>
        <begin position="679"/>
        <end position="688"/>
    </location>
</feature>
<gene>
    <name evidence="3" type="ORF">DCAR_027665</name>
</gene>
<feature type="region of interest" description="Disordered" evidence="1">
    <location>
        <begin position="781"/>
        <end position="836"/>
    </location>
</feature>
<feature type="compositionally biased region" description="Basic and acidic residues" evidence="1">
    <location>
        <begin position="117"/>
        <end position="134"/>
    </location>
</feature>
<name>A0A175YN70_DAUCS</name>
<dbReference type="GO" id="GO:0005634">
    <property type="term" value="C:nucleus"/>
    <property type="evidence" value="ECO:0007669"/>
    <property type="project" value="TreeGrafter"/>
</dbReference>
<feature type="domain" description="Putative zinc-finger" evidence="2">
    <location>
        <begin position="974"/>
        <end position="994"/>
    </location>
</feature>
<reference evidence="3" key="1">
    <citation type="journal article" date="2016" name="Nat. Genet.">
        <title>A high-quality carrot genome assembly provides new insights into carotenoid accumulation and asterid genome evolution.</title>
        <authorList>
            <person name="Iorizzo M."/>
            <person name="Ellison S."/>
            <person name="Senalik D."/>
            <person name="Zeng P."/>
            <person name="Satapoomin P."/>
            <person name="Huang J."/>
            <person name="Bowman M."/>
            <person name="Iovene M."/>
            <person name="Sanseverino W."/>
            <person name="Cavagnaro P."/>
            <person name="Yildiz M."/>
            <person name="Macko-Podgorni A."/>
            <person name="Moranska E."/>
            <person name="Grzebelus E."/>
            <person name="Grzebelus D."/>
            <person name="Ashrafi H."/>
            <person name="Zheng Z."/>
            <person name="Cheng S."/>
            <person name="Spooner D."/>
            <person name="Van Deynze A."/>
            <person name="Simon P."/>
        </authorList>
    </citation>
    <scope>NUCLEOTIDE SEQUENCE [LARGE SCALE GENOMIC DNA]</scope>
    <source>
        <tissue evidence="3">Leaf</tissue>
    </source>
</reference>
<evidence type="ECO:0000313" key="3">
    <source>
        <dbReference type="EMBL" id="KZM84913.1"/>
    </source>
</evidence>
<sequence>MEGRDVQLRASGDAFSVKNKEEGEVTSSSDDDERPCHRSSQLDDRSSLQRVRSGSAPVKRNIQHDTTVAKSVPTNSRAGFVGQASRSNCQPHNRKKFEKNRTPFVISFSDDDSGSESEEHRQKSTYESRNETHGVVRSRRPPAASSSKVHPGNTRKEAMLPRKVSPSRTSVSSMMETGRLPSRNGGHVKSIIMNNKSKAEQEHEGNQNIHLNSSKLQDLRQLIAIRENELKRKVNKKKESPPSSCKADSATNLSSGASKMHREAHDDFVQYELKEPDRKRLKFEESHACPVKTEHRQGVMYTEPTLVSENVVLEKSGQQLIDNRCSYEKTVLGTSQCQRAEKNVCAGDDSNVAREGTSGITDVCCCNHAVQLAGPIIAVNRPVDTSNNTPHIANLGHPVGMNHQSPSLSGNKTINEFRPANKAVEPVRKDAQASRSNLNNNFTLENLNVSGTTNMDLQGLMEIEELHDKELEDAQEYRHKCELEERTALKAYRRAQRATMEANSRCAHLYRNRELFSAQLRSLMMDNPNMIWSSRLDDQRGEGPNSFNNLHIVPSRRRVESELYAHNHGENVSAVRSANVTQPNVSGLEENKKDFAINPSSEPDTSMFWSASLHNHTGEGLVSLKDPEVNMRAEPSGQQTTSRLCAHHQCKDEGNVRSANAFQQKVYKRYDRQALAVDPSSEPNTSTSEPEDNNADVNAAGCQSSDSNMSAEEEDEAFLIEHEIKDSNLENQREEVISGEHRELLYDESRNLNSSQDSLLLEASLRSQLFARLGVNSSLNKRGLGQKINDETESRSHPGNEDSLGLAQKLKDQAESSTHDGNEDSPEPSTGNLLSSDAKKDLSLDLGGNAIDRTLSELPLQIKANCYVEKSSNFGSTSTALPLDNKYLVEVLYPVLKSAFVHMKAVDVVSSVHLHTESNSTDPYTKVKNSSDDSHYEIESISSNSTPREETSVDSFKDVGFYSCNHDIDPLWPLCMYELRGKCNDDECPWQHVRDHSRIKLNIDNAIEDEGLAAAPGMMTAGAVRFSKSLDLLKLTSPSYLVCLDMMKADLRVRKSVLGQREPFLHGPGARIESYGSWNRQSSYFHSIQGMIRQNQPLVDNDESLDIALVILSQEANKQKGRIEALKVLARALEADSKSAVLWIVYLHIYYCNQKSIGKDDMFKYAVLPLELANNRAPGTFFNPRMDGATLGYKEFQVEHNRGSYELWLMYINSREQLEDRFFAYDASLSALSHNASPDKDAVHASECILDIFLQMMNTLCFSGKVGKALEKLHELFPSKINSCELYGLSEVVACLTVRDKCIFWVCCAYLILYKKLPDAVVSQFECQKELLALEWVSTQLTLDEKQQAVSLLEMAENSLELDIDSESHQSETAPKARHMFALNHIRCVAVLEGLECSRNLLDRYMKLYPSCLGLALVAARAHELASENTSFDGFERALNNWPEDVPGVQCLWNQYVEYALQSGRVSYVQTLMDRWYHSVWRVKRSQHEIVDIDTLDGEKSPGSQNSDAHFCNPSDIDRSFGLLNFSIYKLLQNDRTGAHSAIDRALKCASAKNYKHCVREHAMFLLTNGSQLKDTPPASKMLNFLEVYLANSYTFPTTELLSRKFIQTIKKSRVQQLVSNLFYPVSSDISLVNLVLQVCYGPLLLPQTYDKLTDIVDLVESLMEIFPANYELAISVGKLLSRASSYAVVGSSVSFWASSILVNALFNTVPVAPEYVWVEAANVLHDLEIIQPMSLSFHKRALEVYPFSMKLWNSYLTLCKTTGPENAVKSEAARRGIELD</sequence>
<feature type="compositionally biased region" description="Basic and acidic residues" evidence="1">
    <location>
        <begin position="809"/>
        <end position="822"/>
    </location>
</feature>
<organism evidence="3">
    <name type="scientific">Daucus carota subsp. sativus</name>
    <name type="common">Carrot</name>
    <dbReference type="NCBI Taxonomy" id="79200"/>
    <lineage>
        <taxon>Eukaryota</taxon>
        <taxon>Viridiplantae</taxon>
        <taxon>Streptophyta</taxon>
        <taxon>Embryophyta</taxon>
        <taxon>Tracheophyta</taxon>
        <taxon>Spermatophyta</taxon>
        <taxon>Magnoliopsida</taxon>
        <taxon>eudicotyledons</taxon>
        <taxon>Gunneridae</taxon>
        <taxon>Pentapetalae</taxon>
        <taxon>asterids</taxon>
        <taxon>campanulids</taxon>
        <taxon>Apiales</taxon>
        <taxon>Apiaceae</taxon>
        <taxon>Apioideae</taxon>
        <taxon>Scandiceae</taxon>
        <taxon>Daucinae</taxon>
        <taxon>Daucus</taxon>
        <taxon>Daucus sect. Daucus</taxon>
    </lineage>
</organism>
<dbReference type="PANTHER" id="PTHR21563:SF3">
    <property type="entry name" value="ZINC FINGER C3H1 DOMAIN-CONTAINING PROTEIN"/>
    <property type="match status" value="1"/>
</dbReference>
<feature type="region of interest" description="Disordered" evidence="1">
    <location>
        <begin position="917"/>
        <end position="951"/>
    </location>
</feature>
<dbReference type="InterPro" id="IPR019607">
    <property type="entry name" value="Putative_zinc-finger_domain"/>
</dbReference>
<feature type="compositionally biased region" description="Polar residues" evidence="1">
    <location>
        <begin position="64"/>
        <end position="77"/>
    </location>
</feature>
<comment type="caution">
    <text evidence="3">The sequence shown here is derived from an EMBL/GenBank/DDBJ whole genome shotgun (WGS) entry which is preliminary data.</text>
</comment>
<dbReference type="OMA" id="TVLEAWH"/>
<dbReference type="Pfam" id="PF10650">
    <property type="entry name" value="zf-C3H1"/>
    <property type="match status" value="1"/>
</dbReference>
<feature type="compositionally biased region" description="Basic and acidic residues" evidence="1">
    <location>
        <begin position="788"/>
        <end position="800"/>
    </location>
</feature>
<feature type="region of interest" description="Disordered" evidence="1">
    <location>
        <begin position="232"/>
        <end position="260"/>
    </location>
</feature>
<dbReference type="GO" id="GO:0000178">
    <property type="term" value="C:exosome (RNase complex)"/>
    <property type="evidence" value="ECO:0007669"/>
    <property type="project" value="TreeGrafter"/>
</dbReference>
<feature type="compositionally biased region" description="Basic and acidic residues" evidence="1">
    <location>
        <begin position="34"/>
        <end position="47"/>
    </location>
</feature>
<dbReference type="Gramene" id="KZM84913">
    <property type="protein sequence ID" value="KZM84913"/>
    <property type="gene ID" value="DCAR_027665"/>
</dbReference>
<feature type="region of interest" description="Disordered" evidence="1">
    <location>
        <begin position="1"/>
        <end position="187"/>
    </location>
</feature>
<proteinExistence type="predicted"/>
<protein>
    <recommendedName>
        <fullName evidence="2">Putative zinc-finger domain-containing protein</fullName>
    </recommendedName>
</protein>
<dbReference type="InterPro" id="IPR039278">
    <property type="entry name" value="Red1"/>
</dbReference>